<accession>A0ABX7M9Z4</accession>
<sequence>MRGTAVAVIGIAFASIAAPALSQTPDSKLPRLVIDTGRQYAQGSFPRAAKWQGLYCDKSGCELKPTQLRITTASARNVLDEDEALDALTPDGAPLVLFADMALNAGKVVSWYWASPDGAESSPGLRLAKLGKWVMPWGARPLTLSWVKTPEGYKRYHVSDGTTKQFLFSVESESHYGGDTTPIIHWVGDLDGDGMLDLVLSIPDDNCGFDERLYLSSGAGDGKLLRKAAQLAGQEAACGC</sequence>
<gene>
    <name evidence="2" type="ORF">JY500_07945</name>
</gene>
<dbReference type="InterPro" id="IPR028994">
    <property type="entry name" value="Integrin_alpha_N"/>
</dbReference>
<proteinExistence type="predicted"/>
<dbReference type="SUPFAM" id="SSF69318">
    <property type="entry name" value="Integrin alpha N-terminal domain"/>
    <property type="match status" value="1"/>
</dbReference>
<keyword evidence="3" id="KW-1185">Reference proteome</keyword>
<protein>
    <recommendedName>
        <fullName evidence="4">VCBS repeat-containing protein</fullName>
    </recommendedName>
</protein>
<name>A0ABX7M9Z4_9RHOO</name>
<organism evidence="2 3">
    <name type="scientific">Niveibacterium microcysteis</name>
    <dbReference type="NCBI Taxonomy" id="2811415"/>
    <lineage>
        <taxon>Bacteria</taxon>
        <taxon>Pseudomonadati</taxon>
        <taxon>Pseudomonadota</taxon>
        <taxon>Betaproteobacteria</taxon>
        <taxon>Rhodocyclales</taxon>
        <taxon>Rhodocyclaceae</taxon>
        <taxon>Niveibacterium</taxon>
    </lineage>
</organism>
<feature type="signal peptide" evidence="1">
    <location>
        <begin position="1"/>
        <end position="22"/>
    </location>
</feature>
<dbReference type="Proteomes" id="UP000663570">
    <property type="component" value="Chromosome"/>
</dbReference>
<evidence type="ECO:0008006" key="4">
    <source>
        <dbReference type="Google" id="ProtNLM"/>
    </source>
</evidence>
<evidence type="ECO:0000313" key="3">
    <source>
        <dbReference type="Proteomes" id="UP000663570"/>
    </source>
</evidence>
<reference evidence="2 3" key="1">
    <citation type="submission" date="2021-02" db="EMBL/GenBank/DDBJ databases">
        <title>Niveibacterium changnyeongensis HC41.</title>
        <authorList>
            <person name="Kang M."/>
        </authorList>
    </citation>
    <scope>NUCLEOTIDE SEQUENCE [LARGE SCALE GENOMIC DNA]</scope>
    <source>
        <strain evidence="2 3">HC41</strain>
    </source>
</reference>
<evidence type="ECO:0000313" key="2">
    <source>
        <dbReference type="EMBL" id="QSI78533.1"/>
    </source>
</evidence>
<dbReference type="EMBL" id="CP071060">
    <property type="protein sequence ID" value="QSI78533.1"/>
    <property type="molecule type" value="Genomic_DNA"/>
</dbReference>
<evidence type="ECO:0000256" key="1">
    <source>
        <dbReference type="SAM" id="SignalP"/>
    </source>
</evidence>
<feature type="chain" id="PRO_5047388139" description="VCBS repeat-containing protein" evidence="1">
    <location>
        <begin position="23"/>
        <end position="240"/>
    </location>
</feature>
<keyword evidence="1" id="KW-0732">Signal</keyword>
<dbReference type="RefSeq" id="WP_206255928.1">
    <property type="nucleotide sequence ID" value="NZ_CP071060.1"/>
</dbReference>